<organism evidence="2">
    <name type="scientific">Anguilla anguilla</name>
    <name type="common">European freshwater eel</name>
    <name type="synonym">Muraena anguilla</name>
    <dbReference type="NCBI Taxonomy" id="7936"/>
    <lineage>
        <taxon>Eukaryota</taxon>
        <taxon>Metazoa</taxon>
        <taxon>Chordata</taxon>
        <taxon>Craniata</taxon>
        <taxon>Vertebrata</taxon>
        <taxon>Euteleostomi</taxon>
        <taxon>Actinopterygii</taxon>
        <taxon>Neopterygii</taxon>
        <taxon>Teleostei</taxon>
        <taxon>Anguilliformes</taxon>
        <taxon>Anguillidae</taxon>
        <taxon>Anguilla</taxon>
    </lineage>
</organism>
<feature type="transmembrane region" description="Helical" evidence="1">
    <location>
        <begin position="20"/>
        <end position="39"/>
    </location>
</feature>
<keyword evidence="1" id="KW-0472">Membrane</keyword>
<name>A0A0E9X0Y7_ANGAN</name>
<dbReference type="AlphaFoldDB" id="A0A0E9X0Y7"/>
<reference evidence="2" key="1">
    <citation type="submission" date="2014-11" db="EMBL/GenBank/DDBJ databases">
        <authorList>
            <person name="Amaro Gonzalez C."/>
        </authorList>
    </citation>
    <scope>NUCLEOTIDE SEQUENCE</scope>
</reference>
<keyword evidence="1" id="KW-1133">Transmembrane helix</keyword>
<proteinExistence type="predicted"/>
<evidence type="ECO:0000256" key="1">
    <source>
        <dbReference type="SAM" id="Phobius"/>
    </source>
</evidence>
<keyword evidence="1" id="KW-0812">Transmembrane</keyword>
<reference evidence="2" key="2">
    <citation type="journal article" date="2015" name="Fish Shellfish Immunol.">
        <title>Early steps in the European eel (Anguilla anguilla)-Vibrio vulnificus interaction in the gills: Role of the RtxA13 toxin.</title>
        <authorList>
            <person name="Callol A."/>
            <person name="Pajuelo D."/>
            <person name="Ebbesson L."/>
            <person name="Teles M."/>
            <person name="MacKenzie S."/>
            <person name="Amaro C."/>
        </authorList>
    </citation>
    <scope>NUCLEOTIDE SEQUENCE</scope>
</reference>
<sequence length="58" mass="7047">MYAQSCRGFFFQMQPIKHFLKCFFIYFIFILSLLVVYSYPIHSVVFNNNLVHTIKMFL</sequence>
<dbReference type="EMBL" id="GBXM01012190">
    <property type="protein sequence ID" value="JAH96387.1"/>
    <property type="molecule type" value="Transcribed_RNA"/>
</dbReference>
<accession>A0A0E9X0Y7</accession>
<protein>
    <submittedName>
        <fullName evidence="2">Uncharacterized protein</fullName>
    </submittedName>
</protein>
<evidence type="ECO:0000313" key="2">
    <source>
        <dbReference type="EMBL" id="JAH96387.1"/>
    </source>
</evidence>